<dbReference type="EMBL" id="JACVVK020000012">
    <property type="protein sequence ID" value="KAK7505128.1"/>
    <property type="molecule type" value="Genomic_DNA"/>
</dbReference>
<dbReference type="InterPro" id="IPR052654">
    <property type="entry name" value="CS_Sulfotransferase"/>
</dbReference>
<accession>A0ABD0M1F5</accession>
<dbReference type="SUPFAM" id="SSF52540">
    <property type="entry name" value="P-loop containing nucleoside triphosphate hydrolases"/>
    <property type="match status" value="1"/>
</dbReference>
<feature type="domain" description="Sulfotransferase" evidence="1">
    <location>
        <begin position="12"/>
        <end position="68"/>
    </location>
</feature>
<dbReference type="Pfam" id="PF00685">
    <property type="entry name" value="Sulfotransfer_1"/>
    <property type="match status" value="1"/>
</dbReference>
<keyword evidence="3" id="KW-1185">Reference proteome</keyword>
<organism evidence="2 3">
    <name type="scientific">Batillaria attramentaria</name>
    <dbReference type="NCBI Taxonomy" id="370345"/>
    <lineage>
        <taxon>Eukaryota</taxon>
        <taxon>Metazoa</taxon>
        <taxon>Spiralia</taxon>
        <taxon>Lophotrochozoa</taxon>
        <taxon>Mollusca</taxon>
        <taxon>Gastropoda</taxon>
        <taxon>Caenogastropoda</taxon>
        <taxon>Sorbeoconcha</taxon>
        <taxon>Cerithioidea</taxon>
        <taxon>Batillariidae</taxon>
        <taxon>Batillaria</taxon>
    </lineage>
</organism>
<dbReference type="PANTHER" id="PTHR15723">
    <property type="entry name" value="CARBOHYDRATE SULFOTRANSFERASE 15"/>
    <property type="match status" value="1"/>
</dbReference>
<evidence type="ECO:0000313" key="2">
    <source>
        <dbReference type="EMBL" id="KAK7505128.1"/>
    </source>
</evidence>
<dbReference type="AlphaFoldDB" id="A0ABD0M1F5"/>
<protein>
    <recommendedName>
        <fullName evidence="1">Sulfotransferase domain-containing protein</fullName>
    </recommendedName>
</protein>
<dbReference type="Gene3D" id="3.40.50.300">
    <property type="entry name" value="P-loop containing nucleotide triphosphate hydrolases"/>
    <property type="match status" value="1"/>
</dbReference>
<comment type="caution">
    <text evidence="2">The sequence shown here is derived from an EMBL/GenBank/DDBJ whole genome shotgun (WGS) entry which is preliminary data.</text>
</comment>
<reference evidence="2 3" key="1">
    <citation type="journal article" date="2023" name="Sci. Data">
        <title>Genome assembly of the Korean intertidal mud-creeper Batillaria attramentaria.</title>
        <authorList>
            <person name="Patra A.K."/>
            <person name="Ho P.T."/>
            <person name="Jun S."/>
            <person name="Lee S.J."/>
            <person name="Kim Y."/>
            <person name="Won Y.J."/>
        </authorList>
    </citation>
    <scope>NUCLEOTIDE SEQUENCE [LARGE SCALE GENOMIC DNA]</scope>
    <source>
        <strain evidence="2">Wonlab-2016</strain>
    </source>
</reference>
<proteinExistence type="predicted"/>
<feature type="non-terminal residue" evidence="2">
    <location>
        <position position="1"/>
    </location>
</feature>
<dbReference type="Proteomes" id="UP001519460">
    <property type="component" value="Unassembled WGS sequence"/>
</dbReference>
<sequence>LRLQESLYPVILEDWLRIVPRHQMLFLRFEDYRKNIAKSLQEVFNFLQLEPVNSTVLQRISNSTSGQNQGKYYDVFGPMLPKTRQLVHNFFQPFMRRLATMLGDDRFSWSDQH</sequence>
<evidence type="ECO:0000259" key="1">
    <source>
        <dbReference type="Pfam" id="PF00685"/>
    </source>
</evidence>
<gene>
    <name evidence="2" type="ORF">BaRGS_00003698</name>
</gene>
<dbReference type="InterPro" id="IPR027417">
    <property type="entry name" value="P-loop_NTPase"/>
</dbReference>
<dbReference type="InterPro" id="IPR000863">
    <property type="entry name" value="Sulfotransferase_dom"/>
</dbReference>
<dbReference type="PANTHER" id="PTHR15723:SF0">
    <property type="entry name" value="CARBOHYDRATE SULFOTRANSFERASE 15"/>
    <property type="match status" value="1"/>
</dbReference>
<name>A0ABD0M1F5_9CAEN</name>
<evidence type="ECO:0000313" key="3">
    <source>
        <dbReference type="Proteomes" id="UP001519460"/>
    </source>
</evidence>